<dbReference type="NCBIfam" id="NF033516">
    <property type="entry name" value="transpos_IS3"/>
    <property type="match status" value="1"/>
</dbReference>
<dbReference type="SUPFAM" id="SSF53098">
    <property type="entry name" value="Ribonuclease H-like"/>
    <property type="match status" value="1"/>
</dbReference>
<keyword evidence="4" id="KW-1185">Reference proteome</keyword>
<dbReference type="InterPro" id="IPR012337">
    <property type="entry name" value="RNaseH-like_sf"/>
</dbReference>
<dbReference type="InterPro" id="IPR001584">
    <property type="entry name" value="Integrase_cat-core"/>
</dbReference>
<comment type="caution">
    <text evidence="3">The sequence shown here is derived from an EMBL/GenBank/DDBJ whole genome shotgun (WGS) entry which is preliminary data.</text>
</comment>
<reference evidence="4" key="1">
    <citation type="journal article" date="2019" name="Int. J. Syst. Evol. Microbiol.">
        <title>The Global Catalogue of Microorganisms (GCM) 10K type strain sequencing project: providing services to taxonomists for standard genome sequencing and annotation.</title>
        <authorList>
            <consortium name="The Broad Institute Genomics Platform"/>
            <consortium name="The Broad Institute Genome Sequencing Center for Infectious Disease"/>
            <person name="Wu L."/>
            <person name="Ma J."/>
        </authorList>
    </citation>
    <scope>NUCLEOTIDE SEQUENCE [LARGE SCALE GENOMIC DNA]</scope>
    <source>
        <strain evidence="4">CGMCC 4.1621</strain>
    </source>
</reference>
<gene>
    <name evidence="3" type="ORF">ACFQIC_20865</name>
</gene>
<protein>
    <submittedName>
        <fullName evidence="3">IS3 family transposase</fullName>
    </submittedName>
</protein>
<dbReference type="PROSITE" id="PS50994">
    <property type="entry name" value="INTEGRASE"/>
    <property type="match status" value="1"/>
</dbReference>
<dbReference type="Pfam" id="PF00665">
    <property type="entry name" value="rve"/>
    <property type="match status" value="1"/>
</dbReference>
<evidence type="ECO:0000256" key="1">
    <source>
        <dbReference type="ARBA" id="ARBA00002286"/>
    </source>
</evidence>
<dbReference type="PANTHER" id="PTHR46889:SF5">
    <property type="entry name" value="INTEGRASE PROTEIN"/>
    <property type="match status" value="1"/>
</dbReference>
<proteinExistence type="predicted"/>
<dbReference type="Pfam" id="PF13333">
    <property type="entry name" value="rve_2"/>
    <property type="match status" value="1"/>
</dbReference>
<comment type="function">
    <text evidence="1">Involved in the transposition of the insertion sequence.</text>
</comment>
<name>A0ABW2EUW6_9BACI</name>
<dbReference type="Pfam" id="PF13276">
    <property type="entry name" value="HTH_21"/>
    <property type="match status" value="1"/>
</dbReference>
<sequence>NNLLNIKWLCDIAHVSRSGYYAWLKHEDKRNEREKQDRADFELILESYRHRGYDKGSRGIYMRLLQTGIVMNRKKIQRLMNKYHLICPIRKPNPYKQMAKAKQENVTKPNHLNRQFKAHGPKAVLLTDITYLFFGRGKKAYLVTIKDAFTNQILSYVLSESLEVDFVLKSVEQLIENHRIPKNQKTLIHSDQGVHYTSLKFQSLLNDKELRQSMSHRGNCWDNAPQESFFGHMKDELKNLNNLNTFAELHAKVDDYMDYYNNDRYQWNLAKLSPNQYAEFIKTGEYPLARLVKTPEIPMVQT</sequence>
<accession>A0ABW2EUW6</accession>
<dbReference type="Proteomes" id="UP001596410">
    <property type="component" value="Unassembled WGS sequence"/>
</dbReference>
<feature type="non-terminal residue" evidence="3">
    <location>
        <position position="1"/>
    </location>
</feature>
<dbReference type="RefSeq" id="WP_390217880.1">
    <property type="nucleotide sequence ID" value="NZ_JBHSZV010000074.1"/>
</dbReference>
<organism evidence="3 4">
    <name type="scientific">Halobacillus seohaensis</name>
    <dbReference type="NCBI Taxonomy" id="447421"/>
    <lineage>
        <taxon>Bacteria</taxon>
        <taxon>Bacillati</taxon>
        <taxon>Bacillota</taxon>
        <taxon>Bacilli</taxon>
        <taxon>Bacillales</taxon>
        <taxon>Bacillaceae</taxon>
        <taxon>Halobacillus</taxon>
    </lineage>
</organism>
<dbReference type="Gene3D" id="3.30.420.10">
    <property type="entry name" value="Ribonuclease H-like superfamily/Ribonuclease H"/>
    <property type="match status" value="1"/>
</dbReference>
<evidence type="ECO:0000313" key="4">
    <source>
        <dbReference type="Proteomes" id="UP001596410"/>
    </source>
</evidence>
<feature type="domain" description="Integrase catalytic" evidence="2">
    <location>
        <begin position="117"/>
        <end position="282"/>
    </location>
</feature>
<dbReference type="InterPro" id="IPR036397">
    <property type="entry name" value="RNaseH_sf"/>
</dbReference>
<dbReference type="InterPro" id="IPR048020">
    <property type="entry name" value="Transpos_IS3"/>
</dbReference>
<evidence type="ECO:0000259" key="2">
    <source>
        <dbReference type="PROSITE" id="PS50994"/>
    </source>
</evidence>
<dbReference type="InterPro" id="IPR025948">
    <property type="entry name" value="HTH-like_dom"/>
</dbReference>
<evidence type="ECO:0000313" key="3">
    <source>
        <dbReference type="EMBL" id="MFC7064249.1"/>
    </source>
</evidence>
<dbReference type="InterPro" id="IPR050900">
    <property type="entry name" value="Transposase_IS3/IS150/IS904"/>
</dbReference>
<dbReference type="EMBL" id="JBHSZV010000074">
    <property type="protein sequence ID" value="MFC7064249.1"/>
    <property type="molecule type" value="Genomic_DNA"/>
</dbReference>
<dbReference type="PANTHER" id="PTHR46889">
    <property type="entry name" value="TRANSPOSASE INSF FOR INSERTION SEQUENCE IS3B-RELATED"/>
    <property type="match status" value="1"/>
</dbReference>